<evidence type="ECO:0000313" key="3">
    <source>
        <dbReference type="Proteomes" id="UP000482155"/>
    </source>
</evidence>
<evidence type="ECO:0000256" key="1">
    <source>
        <dbReference type="SAM" id="SignalP"/>
    </source>
</evidence>
<protein>
    <submittedName>
        <fullName evidence="2">DUF1850 domain-containing protein</fullName>
    </submittedName>
</protein>
<evidence type="ECO:0000313" key="2">
    <source>
        <dbReference type="EMBL" id="NEX60476.1"/>
    </source>
</evidence>
<accession>A0A6B3SP42</accession>
<dbReference type="RefSeq" id="WP_163960950.1">
    <property type="nucleotide sequence ID" value="NZ_JAAIVB010000012.1"/>
</dbReference>
<sequence length="124" mass="13534">MTALCLAAAALSVVVPVQAFTLAWTHSIEKIRWEEDYRVVGGRLQLEEARIRGSGAGMEPPDDAVFRQGAWHYRPAVSSFASIDLARSGYVADYQLCWDGRCHSMSEFAGSVEQAPVVTLSSCP</sequence>
<proteinExistence type="predicted"/>
<reference evidence="2 3" key="1">
    <citation type="submission" date="2020-02" db="EMBL/GenBank/DDBJ databases">
        <authorList>
            <person name="Kim M.K."/>
        </authorList>
    </citation>
    <scope>NUCLEOTIDE SEQUENCE [LARGE SCALE GENOMIC DNA]</scope>
    <source>
        <strain evidence="2 3">17J57-3</strain>
    </source>
</reference>
<gene>
    <name evidence="2" type="ORF">G3574_05255</name>
</gene>
<feature type="signal peptide" evidence="1">
    <location>
        <begin position="1"/>
        <end position="19"/>
    </location>
</feature>
<organism evidence="2 3">
    <name type="scientific">Noviherbaspirillum galbum</name>
    <dbReference type="NCBI Taxonomy" id="2709383"/>
    <lineage>
        <taxon>Bacteria</taxon>
        <taxon>Pseudomonadati</taxon>
        <taxon>Pseudomonadota</taxon>
        <taxon>Betaproteobacteria</taxon>
        <taxon>Burkholderiales</taxon>
        <taxon>Oxalobacteraceae</taxon>
        <taxon>Noviherbaspirillum</taxon>
    </lineage>
</organism>
<comment type="caution">
    <text evidence="2">The sequence shown here is derived from an EMBL/GenBank/DDBJ whole genome shotgun (WGS) entry which is preliminary data.</text>
</comment>
<dbReference type="Pfam" id="PF08905">
    <property type="entry name" value="DUF1850"/>
    <property type="match status" value="1"/>
</dbReference>
<dbReference type="AlphaFoldDB" id="A0A6B3SP42"/>
<feature type="chain" id="PRO_5025361735" evidence="1">
    <location>
        <begin position="20"/>
        <end position="124"/>
    </location>
</feature>
<dbReference type="InterPro" id="IPR015001">
    <property type="entry name" value="DUF1850"/>
</dbReference>
<name>A0A6B3SP42_9BURK</name>
<keyword evidence="1" id="KW-0732">Signal</keyword>
<keyword evidence="3" id="KW-1185">Reference proteome</keyword>
<dbReference type="Proteomes" id="UP000482155">
    <property type="component" value="Unassembled WGS sequence"/>
</dbReference>
<dbReference type="EMBL" id="JAAIVB010000012">
    <property type="protein sequence ID" value="NEX60476.1"/>
    <property type="molecule type" value="Genomic_DNA"/>
</dbReference>